<comment type="caution">
    <text evidence="1">The sequence shown here is derived from an EMBL/GenBank/DDBJ whole genome shotgun (WGS) entry which is preliminary data.</text>
</comment>
<dbReference type="EMBL" id="LAZR01006623">
    <property type="protein sequence ID" value="KKM90811.1"/>
    <property type="molecule type" value="Genomic_DNA"/>
</dbReference>
<organism evidence="1">
    <name type="scientific">marine sediment metagenome</name>
    <dbReference type="NCBI Taxonomy" id="412755"/>
    <lineage>
        <taxon>unclassified sequences</taxon>
        <taxon>metagenomes</taxon>
        <taxon>ecological metagenomes</taxon>
    </lineage>
</organism>
<sequence>MNGSDLHRHLLDDPVVGALVGTRVYPMVLPQNVTPPAISYLQTGGERSVHTGGSSGLANARVQISCWATTYLGSKALADAARLSLEAFSGELGGGGGRTIVQGAFVSDEREFYESTVRLYRTDLDFEIWHTETRP</sequence>
<protein>
    <recommendedName>
        <fullName evidence="2">DUF3168 domain-containing protein</fullName>
    </recommendedName>
</protein>
<evidence type="ECO:0008006" key="2">
    <source>
        <dbReference type="Google" id="ProtNLM"/>
    </source>
</evidence>
<proteinExistence type="predicted"/>
<dbReference type="InterPro" id="IPR021508">
    <property type="entry name" value="Gp17-like"/>
</dbReference>
<gene>
    <name evidence="1" type="ORF">LCGC14_1234830</name>
</gene>
<dbReference type="Pfam" id="PF11367">
    <property type="entry name" value="Tail_completion_gp17"/>
    <property type="match status" value="1"/>
</dbReference>
<accession>A0A0F9LUT3</accession>
<reference evidence="1" key="1">
    <citation type="journal article" date="2015" name="Nature">
        <title>Complex archaea that bridge the gap between prokaryotes and eukaryotes.</title>
        <authorList>
            <person name="Spang A."/>
            <person name="Saw J.H."/>
            <person name="Jorgensen S.L."/>
            <person name="Zaremba-Niedzwiedzka K."/>
            <person name="Martijn J."/>
            <person name="Lind A.E."/>
            <person name="van Eijk R."/>
            <person name="Schleper C."/>
            <person name="Guy L."/>
            <person name="Ettema T.J."/>
        </authorList>
    </citation>
    <scope>NUCLEOTIDE SEQUENCE</scope>
</reference>
<dbReference type="AlphaFoldDB" id="A0A0F9LUT3"/>
<evidence type="ECO:0000313" key="1">
    <source>
        <dbReference type="EMBL" id="KKM90811.1"/>
    </source>
</evidence>
<name>A0A0F9LUT3_9ZZZZ</name>